<dbReference type="PANTHER" id="PTHR11715">
    <property type="entry name" value="GLYCINE CLEAVAGE SYSTEM H PROTEIN"/>
    <property type="match status" value="1"/>
</dbReference>
<accession>A0A2N1J7J5</accession>
<dbReference type="CDD" id="cd06848">
    <property type="entry name" value="GCS_H"/>
    <property type="match status" value="1"/>
</dbReference>
<dbReference type="AlphaFoldDB" id="A0A2N1J7J5"/>
<keyword evidence="2" id="KW-0450">Lipoyl</keyword>
<dbReference type="InterPro" id="IPR003016">
    <property type="entry name" value="2-oxoA_DH_lipoyl-BS"/>
</dbReference>
<protein>
    <recommendedName>
        <fullName evidence="4">Lipoyl-binding domain-containing protein</fullName>
    </recommendedName>
</protein>
<dbReference type="PROSITE" id="PS00189">
    <property type="entry name" value="LIPOYL"/>
    <property type="match status" value="1"/>
</dbReference>
<evidence type="ECO:0000256" key="1">
    <source>
        <dbReference type="ARBA" id="ARBA00009249"/>
    </source>
</evidence>
<dbReference type="PANTHER" id="PTHR11715:SF3">
    <property type="entry name" value="GLYCINE CLEAVAGE SYSTEM H PROTEIN-RELATED"/>
    <property type="match status" value="1"/>
</dbReference>
<dbReference type="InterPro" id="IPR011053">
    <property type="entry name" value="Single_hybrid_motif"/>
</dbReference>
<dbReference type="InterPro" id="IPR000089">
    <property type="entry name" value="Biotin_lipoyl"/>
</dbReference>
<dbReference type="Proteomes" id="UP000232875">
    <property type="component" value="Unassembled WGS sequence"/>
</dbReference>
<gene>
    <name evidence="5" type="ORF">MVES_003362</name>
</gene>
<dbReference type="Gene3D" id="2.40.50.100">
    <property type="match status" value="1"/>
</dbReference>
<evidence type="ECO:0000256" key="3">
    <source>
        <dbReference type="ARBA" id="ARBA00022946"/>
    </source>
</evidence>
<dbReference type="PROSITE" id="PS50968">
    <property type="entry name" value="BIOTINYL_LIPOYL"/>
    <property type="match status" value="1"/>
</dbReference>
<dbReference type="InterPro" id="IPR033753">
    <property type="entry name" value="GCV_H/Fam206"/>
</dbReference>
<dbReference type="HAMAP" id="MF_00272">
    <property type="entry name" value="GcvH"/>
    <property type="match status" value="1"/>
</dbReference>
<dbReference type="InterPro" id="IPR002930">
    <property type="entry name" value="GCV_H"/>
</dbReference>
<dbReference type="GO" id="GO:0005739">
    <property type="term" value="C:mitochondrion"/>
    <property type="evidence" value="ECO:0007669"/>
    <property type="project" value="TreeGrafter"/>
</dbReference>
<keyword evidence="3" id="KW-0809">Transit peptide</keyword>
<dbReference type="EMBL" id="KZ454994">
    <property type="protein sequence ID" value="PKI82526.1"/>
    <property type="molecule type" value="Genomic_DNA"/>
</dbReference>
<feature type="domain" description="Lipoyl-binding" evidence="4">
    <location>
        <begin position="57"/>
        <end position="136"/>
    </location>
</feature>
<organism evidence="5 6">
    <name type="scientific">Malassezia vespertilionis</name>
    <dbReference type="NCBI Taxonomy" id="2020962"/>
    <lineage>
        <taxon>Eukaryota</taxon>
        <taxon>Fungi</taxon>
        <taxon>Dikarya</taxon>
        <taxon>Basidiomycota</taxon>
        <taxon>Ustilaginomycotina</taxon>
        <taxon>Malasseziomycetes</taxon>
        <taxon>Malasseziales</taxon>
        <taxon>Malasseziaceae</taxon>
        <taxon>Malassezia</taxon>
    </lineage>
</organism>
<reference evidence="5 6" key="1">
    <citation type="submission" date="2017-10" db="EMBL/GenBank/DDBJ databases">
        <title>A novel species of cold-tolerant Malassezia isolated from bats.</title>
        <authorList>
            <person name="Lorch J.M."/>
            <person name="Palmer J.M."/>
            <person name="Vanderwolf K.J."/>
            <person name="Schmidt K.Z."/>
            <person name="Verant M.L."/>
            <person name="Weller T.J."/>
            <person name="Blehert D.S."/>
        </authorList>
    </citation>
    <scope>NUCLEOTIDE SEQUENCE [LARGE SCALE GENOMIC DNA]</scope>
    <source>
        <strain evidence="5 6">NWHC:44797-103</strain>
    </source>
</reference>
<dbReference type="NCBIfam" id="NF002270">
    <property type="entry name" value="PRK01202.1"/>
    <property type="match status" value="1"/>
</dbReference>
<keyword evidence="6" id="KW-1185">Reference proteome</keyword>
<dbReference type="GO" id="GO:0005960">
    <property type="term" value="C:glycine cleavage complex"/>
    <property type="evidence" value="ECO:0007669"/>
    <property type="project" value="InterPro"/>
</dbReference>
<dbReference type="SUPFAM" id="SSF51230">
    <property type="entry name" value="Single hybrid motif"/>
    <property type="match status" value="1"/>
</dbReference>
<dbReference type="STRING" id="2020962.A0A2N1J7J5"/>
<dbReference type="Pfam" id="PF01597">
    <property type="entry name" value="GCV_H"/>
    <property type="match status" value="1"/>
</dbReference>
<evidence type="ECO:0000313" key="5">
    <source>
        <dbReference type="EMBL" id="PKI82526.1"/>
    </source>
</evidence>
<dbReference type="GO" id="GO:0019464">
    <property type="term" value="P:glycine decarboxylation via glycine cleavage system"/>
    <property type="evidence" value="ECO:0007669"/>
    <property type="project" value="InterPro"/>
</dbReference>
<dbReference type="OrthoDB" id="10264154at2759"/>
<dbReference type="GO" id="GO:0009249">
    <property type="term" value="P:protein lipoylation"/>
    <property type="evidence" value="ECO:0007669"/>
    <property type="project" value="TreeGrafter"/>
</dbReference>
<comment type="similarity">
    <text evidence="1">Belongs to the GcvH family.</text>
</comment>
<evidence type="ECO:0000313" key="6">
    <source>
        <dbReference type="Proteomes" id="UP000232875"/>
    </source>
</evidence>
<evidence type="ECO:0000259" key="4">
    <source>
        <dbReference type="PROSITE" id="PS50968"/>
    </source>
</evidence>
<name>A0A2N1J7J5_9BASI</name>
<sequence>MSAFLRTVRPTYRAASRLAPCTAAPIRSLQTSRIAAAVKTLYTPEHEWIRYDDASNEGVIGITNHAQDSLGDVVFIELPSADLEVAKGDQIGSIESVKAASDIYSPVNGIVTDVNVQLGDQPNLVNKSAEADVKLSNPSDLDELLNEEAYKATLE</sequence>
<evidence type="ECO:0000256" key="2">
    <source>
        <dbReference type="ARBA" id="ARBA00022823"/>
    </source>
</evidence>
<proteinExistence type="inferred from homology"/>